<reference evidence="2" key="1">
    <citation type="submission" date="2021-04" db="EMBL/GenBank/DDBJ databases">
        <title>Genome sequence of Serratia sp. arafor3.</title>
        <authorList>
            <person name="Besaury L."/>
        </authorList>
    </citation>
    <scope>NUCLEOTIDE SEQUENCE</scope>
    <source>
        <strain evidence="2">Arafor3</strain>
    </source>
</reference>
<dbReference type="Proteomes" id="UP001165275">
    <property type="component" value="Unassembled WGS sequence"/>
</dbReference>
<evidence type="ECO:0000259" key="1">
    <source>
        <dbReference type="Pfam" id="PF19419"/>
    </source>
</evidence>
<organism evidence="2 3">
    <name type="scientific">Serratia silvae</name>
    <dbReference type="NCBI Taxonomy" id="2824122"/>
    <lineage>
        <taxon>Bacteria</taxon>
        <taxon>Pseudomonadati</taxon>
        <taxon>Pseudomonadota</taxon>
        <taxon>Gammaproteobacteria</taxon>
        <taxon>Enterobacterales</taxon>
        <taxon>Yersiniaceae</taxon>
        <taxon>Serratia</taxon>
    </lineage>
</organism>
<protein>
    <recommendedName>
        <fullName evidence="1">DUF5983 domain-containing protein</fullName>
    </recommendedName>
</protein>
<proteinExistence type="predicted"/>
<feature type="domain" description="DUF5983" evidence="1">
    <location>
        <begin position="24"/>
        <end position="116"/>
    </location>
</feature>
<sequence length="116" mass="12384">MNIMEKATLNQFAAKVPMYKVALASTSHISAEDTAVIIGMAWDKQEQEGLGWLLCSGSGWVVIPVEEEEDWVDIFTKGGISGSTIAAISVLLDAGFHAVNFDDGAAVIPGLPVFSW</sequence>
<gene>
    <name evidence="2" type="ORF">KAJ71_20360</name>
</gene>
<dbReference type="Pfam" id="PF19419">
    <property type="entry name" value="DUF5983"/>
    <property type="match status" value="1"/>
</dbReference>
<dbReference type="InterPro" id="IPR046025">
    <property type="entry name" value="DUF5983"/>
</dbReference>
<keyword evidence="3" id="KW-1185">Reference proteome</keyword>
<dbReference type="EMBL" id="JAGQDC010000021">
    <property type="protein sequence ID" value="MCL1031351.1"/>
    <property type="molecule type" value="Genomic_DNA"/>
</dbReference>
<comment type="caution">
    <text evidence="2">The sequence shown here is derived from an EMBL/GenBank/DDBJ whole genome shotgun (WGS) entry which is preliminary data.</text>
</comment>
<evidence type="ECO:0000313" key="2">
    <source>
        <dbReference type="EMBL" id="MCL1031351.1"/>
    </source>
</evidence>
<dbReference type="RefSeq" id="WP_248947354.1">
    <property type="nucleotide sequence ID" value="NZ_CBCSGY010000016.1"/>
</dbReference>
<name>A0ABT0KHE3_9GAMM</name>
<evidence type="ECO:0000313" key="3">
    <source>
        <dbReference type="Proteomes" id="UP001165275"/>
    </source>
</evidence>
<accession>A0ABT0KHE3</accession>